<evidence type="ECO:0000256" key="1">
    <source>
        <dbReference type="SAM" id="Coils"/>
    </source>
</evidence>
<dbReference type="Proteomes" id="UP000217785">
    <property type="component" value="Unassembled WGS sequence"/>
</dbReference>
<evidence type="ECO:0000313" key="3">
    <source>
        <dbReference type="Proteomes" id="UP000217785"/>
    </source>
</evidence>
<keyword evidence="1" id="KW-0175">Coiled coil</keyword>
<dbReference type="RefSeq" id="WP_096182965.1">
    <property type="nucleotide sequence ID" value="NZ_BDUF01000086.1"/>
</dbReference>
<accession>A0A292YE90</accession>
<gene>
    <name evidence="2" type="ORF">EFBL_2908</name>
</gene>
<comment type="caution">
    <text evidence="2">The sequence shown here is derived from an EMBL/GenBank/DDBJ whole genome shotgun (WGS) entry which is preliminary data.</text>
</comment>
<name>A0A292YE90_9BACL</name>
<dbReference type="AlphaFoldDB" id="A0A292YE90"/>
<reference evidence="3" key="1">
    <citation type="submission" date="2017-07" db="EMBL/GenBank/DDBJ databases">
        <title>Draft genome sequence of Effusibacillus lacus strain skLN1.</title>
        <authorList>
            <person name="Watanabe M."/>
            <person name="Kojima H."/>
            <person name="Fukui M."/>
        </authorList>
    </citation>
    <scope>NUCLEOTIDE SEQUENCE [LARGE SCALE GENOMIC DNA]</scope>
    <source>
        <strain evidence="3">skLN1</strain>
    </source>
</reference>
<organism evidence="2 3">
    <name type="scientific">Effusibacillus lacus</name>
    <dbReference type="NCBI Taxonomy" id="1348429"/>
    <lineage>
        <taxon>Bacteria</taxon>
        <taxon>Bacillati</taxon>
        <taxon>Bacillota</taxon>
        <taxon>Bacilli</taxon>
        <taxon>Bacillales</taxon>
        <taxon>Alicyclobacillaceae</taxon>
        <taxon>Effusibacillus</taxon>
    </lineage>
</organism>
<dbReference type="EMBL" id="BDUF01000086">
    <property type="protein sequence ID" value="GAX91242.1"/>
    <property type="molecule type" value="Genomic_DNA"/>
</dbReference>
<evidence type="ECO:0008006" key="4">
    <source>
        <dbReference type="Google" id="ProtNLM"/>
    </source>
</evidence>
<evidence type="ECO:0000313" key="2">
    <source>
        <dbReference type="EMBL" id="GAX91242.1"/>
    </source>
</evidence>
<proteinExistence type="predicted"/>
<keyword evidence="3" id="KW-1185">Reference proteome</keyword>
<sequence>MEDAISKPDAADLLQELTKVNERLAQLSDRLEKLESNGTLETLAELAGVIKAAKDSMTASVTAKSLKTGVSAISLLDEMVQWEGDRLMSVILRASYETREEMRKLDHASDRINLWKLRRLVKNPDMQKSLWFMVLMTKKLSRYLEE</sequence>
<protein>
    <recommendedName>
        <fullName evidence="4">DUF1641 domain-containing protein</fullName>
    </recommendedName>
</protein>
<feature type="coiled-coil region" evidence="1">
    <location>
        <begin position="10"/>
        <end position="37"/>
    </location>
</feature>